<dbReference type="AlphaFoldDB" id="A0A448Z3R7"/>
<dbReference type="InterPro" id="IPR029058">
    <property type="entry name" value="AB_hydrolase_fold"/>
</dbReference>
<name>A0A448Z3R7_9STRA</name>
<dbReference type="Proteomes" id="UP000291116">
    <property type="component" value="Unassembled WGS sequence"/>
</dbReference>
<organism evidence="1 2">
    <name type="scientific">Pseudo-nitzschia multistriata</name>
    <dbReference type="NCBI Taxonomy" id="183589"/>
    <lineage>
        <taxon>Eukaryota</taxon>
        <taxon>Sar</taxon>
        <taxon>Stramenopiles</taxon>
        <taxon>Ochrophyta</taxon>
        <taxon>Bacillariophyta</taxon>
        <taxon>Bacillariophyceae</taxon>
        <taxon>Bacillariophycidae</taxon>
        <taxon>Bacillariales</taxon>
        <taxon>Bacillariaceae</taxon>
        <taxon>Pseudo-nitzschia</taxon>
    </lineage>
</organism>
<sequence length="402" mass="44366">MKLKMPDQNATETSQRCSGTYPGLAFVTRRRSSSTGDLQKFTSEGHWYEEILNNAVAGGTNGATAAGAARRKSLLENFKNTYTSMNLNKSYKTGGENQRRSSIIKFPLEALTADSSVEFKNPDLFSEVHSMAFMSASIFALAEVRKAARDGRIDTDGLDIISTPVLGGAIIKTFLRNKEFFLGELKDADYDFLRSVAQSTNMDSSEESGEYCLSKAEDSEHNRKENALKLINSVSIDYFGDDNIELECMYMVTRIPSSKQITLIFKGSTTLQDWIKDSKVIVSDIENPVGDRPEQLQMIGVHLGFREYLYGESTTVSTENSSRSLSLTSLPDEGVEATIESFEENKVENPCTDDDNISPTANVSRESLTSTSAILKYLGLDVSSLKGKQNNLQVDCAGYSTR</sequence>
<evidence type="ECO:0000313" key="1">
    <source>
        <dbReference type="EMBL" id="VEU36609.1"/>
    </source>
</evidence>
<gene>
    <name evidence="1" type="ORF">PSNMU_V1.4_AUG-EV-PASAV3_0033720</name>
</gene>
<proteinExistence type="predicted"/>
<dbReference type="Gene3D" id="3.40.50.1820">
    <property type="entry name" value="alpha/beta hydrolase"/>
    <property type="match status" value="1"/>
</dbReference>
<accession>A0A448Z3R7</accession>
<dbReference type="OrthoDB" id="438440at2759"/>
<reference evidence="1 2" key="1">
    <citation type="submission" date="2019-01" db="EMBL/GenBank/DDBJ databases">
        <authorList>
            <person name="Ferrante I. M."/>
        </authorList>
    </citation>
    <scope>NUCLEOTIDE SEQUENCE [LARGE SCALE GENOMIC DNA]</scope>
    <source>
        <strain evidence="1 2">B856</strain>
    </source>
</reference>
<keyword evidence="2" id="KW-1185">Reference proteome</keyword>
<protein>
    <submittedName>
        <fullName evidence="1">Uncharacterized protein</fullName>
    </submittedName>
</protein>
<dbReference type="EMBL" id="CAACVS010000096">
    <property type="protein sequence ID" value="VEU36609.1"/>
    <property type="molecule type" value="Genomic_DNA"/>
</dbReference>
<evidence type="ECO:0000313" key="2">
    <source>
        <dbReference type="Proteomes" id="UP000291116"/>
    </source>
</evidence>